<organism evidence="2 3">
    <name type="scientific">Tritrichomonas musculus</name>
    <dbReference type="NCBI Taxonomy" id="1915356"/>
    <lineage>
        <taxon>Eukaryota</taxon>
        <taxon>Metamonada</taxon>
        <taxon>Parabasalia</taxon>
        <taxon>Tritrichomonadida</taxon>
        <taxon>Tritrichomonadidae</taxon>
        <taxon>Tritrichomonas</taxon>
    </lineage>
</organism>
<accession>A0ABR2JUV3</accession>
<evidence type="ECO:0008006" key="4">
    <source>
        <dbReference type="Google" id="ProtNLM"/>
    </source>
</evidence>
<dbReference type="InterPro" id="IPR011990">
    <property type="entry name" value="TPR-like_helical_dom_sf"/>
</dbReference>
<proteinExistence type="predicted"/>
<dbReference type="Proteomes" id="UP001470230">
    <property type="component" value="Unassembled WGS sequence"/>
</dbReference>
<evidence type="ECO:0000313" key="3">
    <source>
        <dbReference type="Proteomes" id="UP001470230"/>
    </source>
</evidence>
<gene>
    <name evidence="2" type="ORF">M9Y10_045237</name>
</gene>
<feature type="region of interest" description="Disordered" evidence="1">
    <location>
        <begin position="420"/>
        <end position="460"/>
    </location>
</feature>
<dbReference type="Gene3D" id="1.25.40.10">
    <property type="entry name" value="Tetratricopeptide repeat domain"/>
    <property type="match status" value="1"/>
</dbReference>
<protein>
    <recommendedName>
        <fullName evidence="4">TPR Domain containing protein</fullName>
    </recommendedName>
</protein>
<feature type="compositionally biased region" description="Polar residues" evidence="1">
    <location>
        <begin position="289"/>
        <end position="307"/>
    </location>
</feature>
<dbReference type="EMBL" id="JAPFFF010000009">
    <property type="protein sequence ID" value="KAK8882595.1"/>
    <property type="molecule type" value="Genomic_DNA"/>
</dbReference>
<evidence type="ECO:0000313" key="2">
    <source>
        <dbReference type="EMBL" id="KAK8882595.1"/>
    </source>
</evidence>
<reference evidence="2 3" key="1">
    <citation type="submission" date="2024-04" db="EMBL/GenBank/DDBJ databases">
        <title>Tritrichomonas musculus Genome.</title>
        <authorList>
            <person name="Alves-Ferreira E."/>
            <person name="Grigg M."/>
            <person name="Lorenzi H."/>
            <person name="Galac M."/>
        </authorList>
    </citation>
    <scope>NUCLEOTIDE SEQUENCE [LARGE SCALE GENOMIC DNA]</scope>
    <source>
        <strain evidence="2 3">EAF2021</strain>
    </source>
</reference>
<keyword evidence="3" id="KW-1185">Reference proteome</keyword>
<name>A0ABR2JUV3_9EUKA</name>
<sequence length="460" mass="52847">MKSEIEQFNKLQFPPPLKSFDTIKFHLADKRPTLTYTQAVSISEQSMNYFAVGNPTPKMIRSRYFVENPVKLYESVPRRFIELSQDISNSADIGNNNNNNSQKIAEYKKLLGCYLRRGEYKNIISLVQKVHHQTHFVGILPIYAFISSIILKDDDNEFNFFQIIEKQLINNIQDIKHIYHLFDELYLLSSKEDYPTPLLDISFINVSRLKDILNFRFHIFPTIQLNTRYFRTPDRIFDLSSLLTNVSSKLPPLIPIGEGFFGIPPSDPQTILNSNLLTSSNSSNSSLSPQFNQKSSNYRPKGGSSSKNRSRTPVKSKESTEVLTLISESKWEQAVNLATEVLTKNPKDSEMYLHRAFALYHFAKMEDALNDCTTSLIIRKTDKALRMRASFWLLLGEADLCKEDLQMMDDKSLYNNLFKPNTNKAQNNSPSVNKGKTTKSPQKNGKRVNFDNSKKNFNDS</sequence>
<evidence type="ECO:0000256" key="1">
    <source>
        <dbReference type="SAM" id="MobiDB-lite"/>
    </source>
</evidence>
<feature type="compositionally biased region" description="Polar residues" evidence="1">
    <location>
        <begin position="420"/>
        <end position="443"/>
    </location>
</feature>
<feature type="compositionally biased region" description="Basic and acidic residues" evidence="1">
    <location>
        <begin position="448"/>
        <end position="460"/>
    </location>
</feature>
<dbReference type="SUPFAM" id="SSF48452">
    <property type="entry name" value="TPR-like"/>
    <property type="match status" value="1"/>
</dbReference>
<comment type="caution">
    <text evidence="2">The sequence shown here is derived from an EMBL/GenBank/DDBJ whole genome shotgun (WGS) entry which is preliminary data.</text>
</comment>
<feature type="region of interest" description="Disordered" evidence="1">
    <location>
        <begin position="281"/>
        <end position="319"/>
    </location>
</feature>